<dbReference type="STRING" id="642780.SAMN04488570_3345"/>
<keyword evidence="1" id="KW-1133">Transmembrane helix</keyword>
<dbReference type="InterPro" id="IPR019662">
    <property type="entry name" value="DUF2516"/>
</dbReference>
<name>A0A1H1X2L6_9ACTN</name>
<gene>
    <name evidence="2" type="ORF">SAMN04488570_3345</name>
</gene>
<keyword evidence="1" id="KW-0812">Transmembrane</keyword>
<proteinExistence type="predicted"/>
<keyword evidence="3" id="KW-1185">Reference proteome</keyword>
<sequence>MDLWGVRAGISEITFFVLLALKAWAFIDAVLRRSDAFVAAGKLTKPAWCLILGLALVSSLVFPSVFGLLSILGIVAALVYVLDVRPALASVTRR</sequence>
<accession>A0A1H1X2L6</accession>
<protein>
    <recommendedName>
        <fullName evidence="4">DUF2516 domain-containing protein</fullName>
    </recommendedName>
</protein>
<reference evidence="3" key="1">
    <citation type="submission" date="2016-10" db="EMBL/GenBank/DDBJ databases">
        <authorList>
            <person name="Varghese N."/>
            <person name="Submissions S."/>
        </authorList>
    </citation>
    <scope>NUCLEOTIDE SEQUENCE [LARGE SCALE GENOMIC DNA]</scope>
    <source>
        <strain evidence="3">DSM 22127</strain>
    </source>
</reference>
<dbReference type="OrthoDB" id="4774469at2"/>
<evidence type="ECO:0000313" key="2">
    <source>
        <dbReference type="EMBL" id="SDT03300.1"/>
    </source>
</evidence>
<dbReference type="RefSeq" id="WP_091732001.1">
    <property type="nucleotide sequence ID" value="NZ_LT629757.1"/>
</dbReference>
<evidence type="ECO:0000256" key="1">
    <source>
        <dbReference type="SAM" id="Phobius"/>
    </source>
</evidence>
<keyword evidence="1" id="KW-0472">Membrane</keyword>
<evidence type="ECO:0008006" key="4">
    <source>
        <dbReference type="Google" id="ProtNLM"/>
    </source>
</evidence>
<dbReference type="AlphaFoldDB" id="A0A1H1X2L6"/>
<dbReference type="Proteomes" id="UP000198859">
    <property type="component" value="Chromosome I"/>
</dbReference>
<dbReference type="EMBL" id="LT629757">
    <property type="protein sequence ID" value="SDT03300.1"/>
    <property type="molecule type" value="Genomic_DNA"/>
</dbReference>
<feature type="transmembrane region" description="Helical" evidence="1">
    <location>
        <begin position="68"/>
        <end position="88"/>
    </location>
</feature>
<organism evidence="2 3">
    <name type="scientific">Nocardioides scoriae</name>
    <dbReference type="NCBI Taxonomy" id="642780"/>
    <lineage>
        <taxon>Bacteria</taxon>
        <taxon>Bacillati</taxon>
        <taxon>Actinomycetota</taxon>
        <taxon>Actinomycetes</taxon>
        <taxon>Propionibacteriales</taxon>
        <taxon>Nocardioidaceae</taxon>
        <taxon>Nocardioides</taxon>
    </lineage>
</organism>
<feature type="transmembrane region" description="Helical" evidence="1">
    <location>
        <begin position="13"/>
        <end position="31"/>
    </location>
</feature>
<dbReference type="Pfam" id="PF10724">
    <property type="entry name" value="DUF2516"/>
    <property type="match status" value="1"/>
</dbReference>
<evidence type="ECO:0000313" key="3">
    <source>
        <dbReference type="Proteomes" id="UP000198859"/>
    </source>
</evidence>